<evidence type="ECO:0000313" key="1">
    <source>
        <dbReference type="EMBL" id="KIK08091.1"/>
    </source>
</evidence>
<dbReference type="Gene3D" id="3.80.10.10">
    <property type="entry name" value="Ribonuclease Inhibitor"/>
    <property type="match status" value="1"/>
</dbReference>
<dbReference type="AlphaFoldDB" id="A0A0C9XT14"/>
<sequence length="390" mass="43069">MSSNSPVDVEVVQALSLATLHMKPLLPNIEHLSWSYGLTSMEVERLMLHSIPLFLAPKLVSLSIALVNVSDTTSLSVFSSLANFCPALKDLNFPIHDENFNEEHRRTISSAVCQWKGLQSVRVIDLTLEALKHLATIPSLQTLSFNSLSGATRTYDERLSITIRNCARGYPALRSLSISCRTMEMAIAFAQLLSSSPVEELGIRVKYRCYPPAWRELFRTISRHLNVTSLKRLVLEETRDILGDLQLVHSEIELDALTVFSNVRIVRIQPSFGIPLTSDTANRLAVAWPLIEHLELGTGCPPSKTIITPRDLIPFARYCPKLQTLGIVFDARSVNLRSLKPDGGPFSKSLKSLSVGDSPIDDPNLVVAFLSGIFPTIISVAAACSRDLPI</sequence>
<reference evidence="2" key="2">
    <citation type="submission" date="2015-01" db="EMBL/GenBank/DDBJ databases">
        <title>Evolutionary Origins and Diversification of the Mycorrhizal Mutualists.</title>
        <authorList>
            <consortium name="DOE Joint Genome Institute"/>
            <consortium name="Mycorrhizal Genomics Consortium"/>
            <person name="Kohler A."/>
            <person name="Kuo A."/>
            <person name="Nagy L.G."/>
            <person name="Floudas D."/>
            <person name="Copeland A."/>
            <person name="Barry K.W."/>
            <person name="Cichocki N."/>
            <person name="Veneault-Fourrey C."/>
            <person name="LaButti K."/>
            <person name="Lindquist E.A."/>
            <person name="Lipzen A."/>
            <person name="Lundell T."/>
            <person name="Morin E."/>
            <person name="Murat C."/>
            <person name="Riley R."/>
            <person name="Ohm R."/>
            <person name="Sun H."/>
            <person name="Tunlid A."/>
            <person name="Henrissat B."/>
            <person name="Grigoriev I.V."/>
            <person name="Hibbett D.S."/>
            <person name="Martin F."/>
        </authorList>
    </citation>
    <scope>NUCLEOTIDE SEQUENCE [LARGE SCALE GENOMIC DNA]</scope>
    <source>
        <strain evidence="2">LaAM-08-1</strain>
    </source>
</reference>
<protein>
    <recommendedName>
        <fullName evidence="3">F-box domain-containing protein</fullName>
    </recommendedName>
</protein>
<dbReference type="Proteomes" id="UP000054477">
    <property type="component" value="Unassembled WGS sequence"/>
</dbReference>
<accession>A0A0C9XT14</accession>
<dbReference type="HOGENOM" id="CLU_021164_0_0_1"/>
<proteinExistence type="predicted"/>
<evidence type="ECO:0000313" key="2">
    <source>
        <dbReference type="Proteomes" id="UP000054477"/>
    </source>
</evidence>
<dbReference type="OrthoDB" id="3543113at2759"/>
<organism evidence="1 2">
    <name type="scientific">Laccaria amethystina LaAM-08-1</name>
    <dbReference type="NCBI Taxonomy" id="1095629"/>
    <lineage>
        <taxon>Eukaryota</taxon>
        <taxon>Fungi</taxon>
        <taxon>Dikarya</taxon>
        <taxon>Basidiomycota</taxon>
        <taxon>Agaricomycotina</taxon>
        <taxon>Agaricomycetes</taxon>
        <taxon>Agaricomycetidae</taxon>
        <taxon>Agaricales</taxon>
        <taxon>Agaricineae</taxon>
        <taxon>Hydnangiaceae</taxon>
        <taxon>Laccaria</taxon>
    </lineage>
</organism>
<dbReference type="EMBL" id="KN838544">
    <property type="protein sequence ID" value="KIK08091.1"/>
    <property type="molecule type" value="Genomic_DNA"/>
</dbReference>
<keyword evidence="2" id="KW-1185">Reference proteome</keyword>
<gene>
    <name evidence="1" type="ORF">K443DRAFT_672974</name>
</gene>
<reference evidence="1 2" key="1">
    <citation type="submission" date="2014-04" db="EMBL/GenBank/DDBJ databases">
        <authorList>
            <consortium name="DOE Joint Genome Institute"/>
            <person name="Kuo A."/>
            <person name="Kohler A."/>
            <person name="Nagy L.G."/>
            <person name="Floudas D."/>
            <person name="Copeland A."/>
            <person name="Barry K.W."/>
            <person name="Cichocki N."/>
            <person name="Veneault-Fourrey C."/>
            <person name="LaButti K."/>
            <person name="Lindquist E.A."/>
            <person name="Lipzen A."/>
            <person name="Lundell T."/>
            <person name="Morin E."/>
            <person name="Murat C."/>
            <person name="Sun H."/>
            <person name="Tunlid A."/>
            <person name="Henrissat B."/>
            <person name="Grigoriev I.V."/>
            <person name="Hibbett D.S."/>
            <person name="Martin F."/>
            <person name="Nordberg H.P."/>
            <person name="Cantor M.N."/>
            <person name="Hua S.X."/>
        </authorList>
    </citation>
    <scope>NUCLEOTIDE SEQUENCE [LARGE SCALE GENOMIC DNA]</scope>
    <source>
        <strain evidence="1 2">LaAM-08-1</strain>
    </source>
</reference>
<evidence type="ECO:0008006" key="3">
    <source>
        <dbReference type="Google" id="ProtNLM"/>
    </source>
</evidence>
<name>A0A0C9XT14_9AGAR</name>
<dbReference type="STRING" id="1095629.A0A0C9XT14"/>
<dbReference type="SUPFAM" id="SSF52047">
    <property type="entry name" value="RNI-like"/>
    <property type="match status" value="1"/>
</dbReference>
<dbReference type="InterPro" id="IPR032675">
    <property type="entry name" value="LRR_dom_sf"/>
</dbReference>